<proteinExistence type="predicted"/>
<accession>A0A3S0ASS2</accession>
<name>A0A3S0ASS2_9BACL</name>
<evidence type="ECO:0000313" key="2">
    <source>
        <dbReference type="Proteomes" id="UP000276128"/>
    </source>
</evidence>
<sequence length="176" mass="20352">MSFLFRPCRFEMDYEAYARFLLEYHASLNLPYPFAMKLAFMCSPLQLGRTMLILDEGSYAYIGAAGCVYGTGEHDYEDRHRCQIEVAFLLEAYRSTGLFARAMAAFLEQIQTDNPAVETIQFWASPEHAELRKLVSRWRSLPGFKETAVGDRMFYTIPFIELLAYAEQRTKNPRPS</sequence>
<reference evidence="1 2" key="1">
    <citation type="submission" date="2018-12" db="EMBL/GenBank/DDBJ databases">
        <title>Bacillus ochoae sp. nov., Paenibacillus whitsoniae sp. nov., Paenibacillus spiritus sp. nov. Isolated from the Mars Exploration Rover during spacecraft assembly.</title>
        <authorList>
            <person name="Seuylemezian A."/>
            <person name="Vaishampayan P."/>
        </authorList>
    </citation>
    <scope>NUCLEOTIDE SEQUENCE [LARGE SCALE GENOMIC DNA]</scope>
    <source>
        <strain evidence="1 2">MER 54</strain>
    </source>
</reference>
<dbReference type="AlphaFoldDB" id="A0A3S0ASS2"/>
<dbReference type="SUPFAM" id="SSF55729">
    <property type="entry name" value="Acyl-CoA N-acyltransferases (Nat)"/>
    <property type="match status" value="1"/>
</dbReference>
<comment type="caution">
    <text evidence="1">The sequence shown here is derived from an EMBL/GenBank/DDBJ whole genome shotgun (WGS) entry which is preliminary data.</text>
</comment>
<keyword evidence="2" id="KW-1185">Reference proteome</keyword>
<dbReference type="EMBL" id="RXHU01000003">
    <property type="protein sequence ID" value="RTE11737.1"/>
    <property type="molecule type" value="Genomic_DNA"/>
</dbReference>
<dbReference type="RefSeq" id="WP_126139245.1">
    <property type="nucleotide sequence ID" value="NZ_RXHU01000003.1"/>
</dbReference>
<evidence type="ECO:0008006" key="3">
    <source>
        <dbReference type="Google" id="ProtNLM"/>
    </source>
</evidence>
<dbReference type="Proteomes" id="UP000276128">
    <property type="component" value="Unassembled WGS sequence"/>
</dbReference>
<dbReference type="OrthoDB" id="2653709at2"/>
<gene>
    <name evidence="1" type="ORF">EJQ19_00475</name>
</gene>
<evidence type="ECO:0000313" key="1">
    <source>
        <dbReference type="EMBL" id="RTE11737.1"/>
    </source>
</evidence>
<protein>
    <recommendedName>
        <fullName evidence="3">GNAT family N-acetyltransferase</fullName>
    </recommendedName>
</protein>
<dbReference type="InterPro" id="IPR016181">
    <property type="entry name" value="Acyl_CoA_acyltransferase"/>
</dbReference>
<organism evidence="1 2">
    <name type="scientific">Paenibacillus whitsoniae</name>
    <dbReference type="NCBI Taxonomy" id="2496558"/>
    <lineage>
        <taxon>Bacteria</taxon>
        <taxon>Bacillati</taxon>
        <taxon>Bacillota</taxon>
        <taxon>Bacilli</taxon>
        <taxon>Bacillales</taxon>
        <taxon>Paenibacillaceae</taxon>
        <taxon>Paenibacillus</taxon>
    </lineage>
</organism>